<feature type="region of interest" description="Disordered" evidence="1">
    <location>
        <begin position="215"/>
        <end position="248"/>
    </location>
</feature>
<feature type="region of interest" description="Disordered" evidence="1">
    <location>
        <begin position="45"/>
        <end position="96"/>
    </location>
</feature>
<sequence length="411" mass="44549">MPSPLTDPTELKPLYTREMLMDLEASLARGEKYVMLRNGAGQTIRVRSGVDNGNGNGNGSDSDGGAGEGEEEKEKERQRQRQRAPPPGTTARPAILFRDERDLRRLGPERFFAVRPSAVFMRDANRGAAETRAALRRAAAEFEAGPEAAAIAALVRAHLAGRRVDKVLAFGLGSIAHVHDGDGGGGGGGGYPPSYYEHAAARVVARALEDVALFEEEEGGGGGKGEEEEEEKKKKKNAEGKDGNTHRRRVRIPVLAQEPAYTDVCRGVLADFGIDVVGGFGAKGFALVDDASVVLAHHPSFPLREIIADLARPALISMRPHEAVGVVVVPPPPSPVEGSGFVDPSSQQQQQQQQQQQPSPWDLRADIGSARSRKMLEDYRGHFLPVPPGRPLRAFWENAWYVRDRAPSRDQ</sequence>
<evidence type="ECO:0000313" key="2">
    <source>
        <dbReference type="EMBL" id="GAP83679.1"/>
    </source>
</evidence>
<evidence type="ECO:0000313" key="3">
    <source>
        <dbReference type="Proteomes" id="UP000054516"/>
    </source>
</evidence>
<feature type="compositionally biased region" description="Gly residues" evidence="1">
    <location>
        <begin position="52"/>
        <end position="67"/>
    </location>
</feature>
<feature type="compositionally biased region" description="Low complexity" evidence="1">
    <location>
        <begin position="336"/>
        <end position="360"/>
    </location>
</feature>
<dbReference type="OrthoDB" id="5230585at2759"/>
<gene>
    <name evidence="2" type="ORF">SAMD00023353_0500710</name>
</gene>
<protein>
    <recommendedName>
        <fullName evidence="4">SRR1-like domain-containing protein</fullName>
    </recommendedName>
</protein>
<dbReference type="Proteomes" id="UP000054516">
    <property type="component" value="Unassembled WGS sequence"/>
</dbReference>
<dbReference type="AlphaFoldDB" id="A0A1S7UK77"/>
<keyword evidence="3" id="KW-1185">Reference proteome</keyword>
<accession>A0A1S7UK77</accession>
<proteinExistence type="predicted"/>
<evidence type="ECO:0000256" key="1">
    <source>
        <dbReference type="SAM" id="MobiDB-lite"/>
    </source>
</evidence>
<feature type="region of interest" description="Disordered" evidence="1">
    <location>
        <begin position="334"/>
        <end position="367"/>
    </location>
</feature>
<dbReference type="EMBL" id="DF977450">
    <property type="protein sequence ID" value="GAP83679.1"/>
    <property type="molecule type" value="Genomic_DNA"/>
</dbReference>
<reference evidence="2" key="1">
    <citation type="submission" date="2016-03" db="EMBL/GenBank/DDBJ databases">
        <title>Draft genome sequence of Rosellinia necatrix.</title>
        <authorList>
            <person name="Kanematsu S."/>
        </authorList>
    </citation>
    <scope>NUCLEOTIDE SEQUENCE [LARGE SCALE GENOMIC DNA]</scope>
    <source>
        <strain evidence="2">W97</strain>
    </source>
</reference>
<evidence type="ECO:0008006" key="4">
    <source>
        <dbReference type="Google" id="ProtNLM"/>
    </source>
</evidence>
<name>A0A1S7UK77_ROSNE</name>
<organism evidence="2">
    <name type="scientific">Rosellinia necatrix</name>
    <name type="common">White root-rot fungus</name>
    <dbReference type="NCBI Taxonomy" id="77044"/>
    <lineage>
        <taxon>Eukaryota</taxon>
        <taxon>Fungi</taxon>
        <taxon>Dikarya</taxon>
        <taxon>Ascomycota</taxon>
        <taxon>Pezizomycotina</taxon>
        <taxon>Sordariomycetes</taxon>
        <taxon>Xylariomycetidae</taxon>
        <taxon>Xylariales</taxon>
        <taxon>Xylariaceae</taxon>
        <taxon>Rosellinia</taxon>
    </lineage>
</organism>